<dbReference type="EMBL" id="BSXG01000004">
    <property type="protein sequence ID" value="GME22957.1"/>
    <property type="molecule type" value="Genomic_DNA"/>
</dbReference>
<accession>A0ACB5RR06</accession>
<evidence type="ECO:0000313" key="1">
    <source>
        <dbReference type="EMBL" id="GME22957.1"/>
    </source>
</evidence>
<sequence length="870" mass="96116">MDLFKRNNGPPRSRQGSLDAAFMDDRSSESWAPGSHAQSHPDLPSPPDRRLRDQSNVRRSSVFTLRSRSNTANSMSSKAPNFDDQDRSQRRSSRDISAMNPAHGSSGSISEPAAGKQKPSSMFASRGRKLRRQSSKLSSTAAAADDVEEVSNGRRSSVFGKDRKRSTYETVEQYNLRMRHISSPFDFQHLTHTNSQHLQQALESSQNELVAEFWAHRASQMPNKELRGIKVEALTSTNGSSEALSTAQPSSDSSSIDRSSIVSPKTRELPKHQSPSPKSDPQAVRHTRSMGSFSQPIPPTSPKSPKSQDPHVPMVPPRMSSRLASSRGEDTPIAQAISSSRRTSGIWNNSFHRPSVSNEFINDLPFIPHAITTPDDTAMPSVSPSWNATDLEHIAEEEEGYFGRKSYDQSILYSPSPEMSPTQKPDAESDLPLRSDHMGPHEQLKSFANHRPTRPRPLSQMSDTLGAPFCPPQSGKKTPGAMGALQRSATMRRRSTFFRSLEDTNTWEDDIDYCYDIGADADCDFEWDRMSNDAKASYTPNEPSFAIRTSTVVEEEEEEEEEDEQEDGCGTEEKLNSGFMPSTFRPSLVVPSKTSIPDLDYRSAVSTSTNSLLTPVDGYTSNNPKDRSTAAYQMGEDQGAYTPSLLVPQDFKEQVAKEEMYEDLLNDYESDRHYPLMHARSDNTLSIAESSRSGPSRYSMGSSYESSLRSASVSLASPARAARSSTGSVPDLVHSRRAARRTMEIMVNRLSKELTFEDDEDCDGSASTEQQTFFADDQDGSDDETEDSRKPESRPTTRGGAMAAEAMMRSPVSPYHERSASDGAAKLLAKAGVKAQHTRTASSESQAQRRGSKTYTLSLFPAPPKTPKNF</sequence>
<evidence type="ECO:0000313" key="2">
    <source>
        <dbReference type="Proteomes" id="UP001165186"/>
    </source>
</evidence>
<keyword evidence="2" id="KW-1185">Reference proteome</keyword>
<gene>
    <name evidence="1" type="primary">g855</name>
    <name evidence="1" type="ORF">NpPPO83_00000855</name>
</gene>
<name>A0ACB5RR06_9PEZI</name>
<proteinExistence type="predicted"/>
<organism evidence="1 2">
    <name type="scientific">Neofusicoccum parvum</name>
    <dbReference type="NCBI Taxonomy" id="310453"/>
    <lineage>
        <taxon>Eukaryota</taxon>
        <taxon>Fungi</taxon>
        <taxon>Dikarya</taxon>
        <taxon>Ascomycota</taxon>
        <taxon>Pezizomycotina</taxon>
        <taxon>Dothideomycetes</taxon>
        <taxon>Dothideomycetes incertae sedis</taxon>
        <taxon>Botryosphaeriales</taxon>
        <taxon>Botryosphaeriaceae</taxon>
        <taxon>Neofusicoccum</taxon>
    </lineage>
</organism>
<dbReference type="Proteomes" id="UP001165186">
    <property type="component" value="Unassembled WGS sequence"/>
</dbReference>
<protein>
    <submittedName>
        <fullName evidence="1">Pak-box p21-rho-binding protein</fullName>
    </submittedName>
</protein>
<comment type="caution">
    <text evidence="1">The sequence shown here is derived from an EMBL/GenBank/DDBJ whole genome shotgun (WGS) entry which is preliminary data.</text>
</comment>
<reference evidence="1" key="1">
    <citation type="submission" date="2024-09" db="EMBL/GenBank/DDBJ databases">
        <title>Draft Genome Sequences of Neofusicoccum parvum.</title>
        <authorList>
            <person name="Ashida A."/>
            <person name="Camagna M."/>
            <person name="Tanaka A."/>
            <person name="Takemoto D."/>
        </authorList>
    </citation>
    <scope>NUCLEOTIDE SEQUENCE</scope>
    <source>
        <strain evidence="1">PPO83</strain>
    </source>
</reference>